<evidence type="ECO:0000256" key="2">
    <source>
        <dbReference type="ARBA" id="ARBA00022640"/>
    </source>
</evidence>
<organism evidence="5">
    <name type="scientific">Craspedostauros australis</name>
    <dbReference type="NCBI Taxonomy" id="1486917"/>
    <lineage>
        <taxon>Eukaryota</taxon>
        <taxon>Sar</taxon>
        <taxon>Stramenopiles</taxon>
        <taxon>Ochrophyta</taxon>
        <taxon>Bacillariophyta</taxon>
        <taxon>Bacillariophyceae</taxon>
        <taxon>Bacillariophycidae</taxon>
        <taxon>Naviculales</taxon>
        <taxon>Naviculaceae</taxon>
        <taxon>Craspedostauros</taxon>
    </lineage>
</organism>
<dbReference type="AlphaFoldDB" id="A0A7R9ZKY6"/>
<evidence type="ECO:0000256" key="3">
    <source>
        <dbReference type="SAM" id="SignalP"/>
    </source>
</evidence>
<evidence type="ECO:0000259" key="4">
    <source>
        <dbReference type="Pfam" id="PF04755"/>
    </source>
</evidence>
<dbReference type="InterPro" id="IPR006843">
    <property type="entry name" value="PAP/fibrillin_dom"/>
</dbReference>
<protein>
    <recommendedName>
        <fullName evidence="4">Plastid lipid-associated protein/fibrillin conserved domain-containing protein</fullName>
    </recommendedName>
</protein>
<reference evidence="5" key="1">
    <citation type="submission" date="2021-01" db="EMBL/GenBank/DDBJ databases">
        <authorList>
            <person name="Corre E."/>
            <person name="Pelletier E."/>
            <person name="Niang G."/>
            <person name="Scheremetjew M."/>
            <person name="Finn R."/>
            <person name="Kale V."/>
            <person name="Holt S."/>
            <person name="Cochrane G."/>
            <person name="Meng A."/>
            <person name="Brown T."/>
            <person name="Cohen L."/>
        </authorList>
    </citation>
    <scope>NUCLEOTIDE SEQUENCE</scope>
    <source>
        <strain evidence="5">CCMP3328</strain>
    </source>
</reference>
<dbReference type="InterPro" id="IPR039633">
    <property type="entry name" value="PAP"/>
</dbReference>
<evidence type="ECO:0000313" key="5">
    <source>
        <dbReference type="EMBL" id="CAD8332892.1"/>
    </source>
</evidence>
<sequence>MVALRNRIVMVMCMLHWHLLASLAVAFIPQQWNPFANNKNSNNNQLDRTEDFLRLESLIQQSQYGVVPDFSDEIHNLMTSISNDQRNAMDDQRRQLLGQWELIYTTEKEINFFRTSWPFDQVRNITQTIDVFEGGNLNNAINFAGGASFIVDGSVAPVDSEPAGDDVGSGYDRVKFEFETSAVTNLWGRTVALPPVGAGWFDTMYCDGNYRFSKDSRGSWSVFKKA</sequence>
<dbReference type="Pfam" id="PF04755">
    <property type="entry name" value="PAP_fibrillin"/>
    <property type="match status" value="1"/>
</dbReference>
<accession>A0A7R9ZKY6</accession>
<feature type="domain" description="Plastid lipid-associated protein/fibrillin conserved" evidence="4">
    <location>
        <begin position="71"/>
        <end position="223"/>
    </location>
</feature>
<dbReference type="PANTHER" id="PTHR31906">
    <property type="entry name" value="PLASTID-LIPID-ASSOCIATED PROTEIN 4, CHLOROPLASTIC-RELATED"/>
    <property type="match status" value="1"/>
</dbReference>
<evidence type="ECO:0000256" key="1">
    <source>
        <dbReference type="ARBA" id="ARBA00004474"/>
    </source>
</evidence>
<dbReference type="GO" id="GO:0009536">
    <property type="term" value="C:plastid"/>
    <property type="evidence" value="ECO:0007669"/>
    <property type="project" value="UniProtKB-SubCell"/>
</dbReference>
<keyword evidence="3" id="KW-0732">Signal</keyword>
<comment type="subcellular location">
    <subcellularLocation>
        <location evidence="1">Plastid</location>
    </subcellularLocation>
</comment>
<proteinExistence type="predicted"/>
<name>A0A7R9ZKY6_9STRA</name>
<keyword evidence="2" id="KW-0934">Plastid</keyword>
<dbReference type="EMBL" id="HBEF01007949">
    <property type="protein sequence ID" value="CAD8332892.1"/>
    <property type="molecule type" value="Transcribed_RNA"/>
</dbReference>
<gene>
    <name evidence="5" type="ORF">CAUS1442_LOCUS4993</name>
</gene>
<feature type="signal peptide" evidence="3">
    <location>
        <begin position="1"/>
        <end position="26"/>
    </location>
</feature>
<feature type="chain" id="PRO_5031572077" description="Plastid lipid-associated protein/fibrillin conserved domain-containing protein" evidence="3">
    <location>
        <begin position="27"/>
        <end position="226"/>
    </location>
</feature>